<sequence length="61" mass="7039">MKVKLTDQDIIKALTVYMGLRGFKAGDKFEFKASRNLTSVEFDVVPYEYDIGDIKKYANKE</sequence>
<organism evidence="1 2">
    <name type="scientific">Bacillus phage vB_BanS_Nate</name>
    <dbReference type="NCBI Taxonomy" id="2894788"/>
    <lineage>
        <taxon>Viruses</taxon>
        <taxon>Duplodnaviria</taxon>
        <taxon>Heunggongvirae</taxon>
        <taxon>Uroviricota</taxon>
        <taxon>Caudoviricetes</taxon>
        <taxon>Joanripponvirinae</taxon>
        <taxon>Natevirus</taxon>
        <taxon>Natevirus nate</taxon>
    </lineage>
</organism>
<protein>
    <submittedName>
        <fullName evidence="1">Uncharacterized protein</fullName>
    </submittedName>
</protein>
<dbReference type="EMBL" id="OK499992">
    <property type="protein sequence ID" value="UGO50934.1"/>
    <property type="molecule type" value="Genomic_DNA"/>
</dbReference>
<reference evidence="1" key="1">
    <citation type="submission" date="2021-10" db="EMBL/GenBank/DDBJ databases">
        <authorList>
            <person name="Lavering E.D."/>
            <person name="James R."/>
            <person name="Fairholm J.D."/>
            <person name="Ogilvie B.H."/>
            <person name="Thurgood T.L."/>
            <person name="Robison R.A."/>
            <person name="Grose J.H."/>
        </authorList>
    </citation>
    <scope>NUCLEOTIDE SEQUENCE</scope>
</reference>
<name>A0AAE9CE67_9CAUD</name>
<dbReference type="Proteomes" id="UP000827544">
    <property type="component" value="Segment"/>
</dbReference>
<keyword evidence="2" id="KW-1185">Reference proteome</keyword>
<proteinExistence type="predicted"/>
<accession>A0AAE9CE67</accession>
<evidence type="ECO:0000313" key="2">
    <source>
        <dbReference type="Proteomes" id="UP000827544"/>
    </source>
</evidence>
<gene>
    <name evidence="1" type="ORF">NATE_81</name>
</gene>
<evidence type="ECO:0000313" key="1">
    <source>
        <dbReference type="EMBL" id="UGO50934.1"/>
    </source>
</evidence>